<keyword evidence="3 10" id="KW-0378">Hydrolase</keyword>
<dbReference type="NCBIfam" id="TIGR01073">
    <property type="entry name" value="pcrA"/>
    <property type="match status" value="1"/>
</dbReference>
<dbReference type="InterPro" id="IPR027417">
    <property type="entry name" value="P-loop_NTPase"/>
</dbReference>
<feature type="domain" description="UvrD-like helicase C-terminal" evidence="14">
    <location>
        <begin position="288"/>
        <end position="559"/>
    </location>
</feature>
<comment type="caution">
    <text evidence="15">The sequence shown here is derived from an EMBL/GenBank/DDBJ whole genome shotgun (WGS) entry which is preliminary data.</text>
</comment>
<dbReference type="InterPro" id="IPR014017">
    <property type="entry name" value="DNA_helicase_UvrD-like_C"/>
</dbReference>
<dbReference type="EMBL" id="JACRTJ010000025">
    <property type="protein sequence ID" value="MBC8599930.1"/>
    <property type="molecule type" value="Genomic_DNA"/>
</dbReference>
<feature type="domain" description="UvrD-like helicase ATP-binding" evidence="13">
    <location>
        <begin position="5"/>
        <end position="287"/>
    </location>
</feature>
<dbReference type="Pfam" id="PF00580">
    <property type="entry name" value="UvrD-helicase"/>
    <property type="match status" value="1"/>
</dbReference>
<evidence type="ECO:0000313" key="16">
    <source>
        <dbReference type="Proteomes" id="UP000647491"/>
    </source>
</evidence>
<evidence type="ECO:0000256" key="11">
    <source>
        <dbReference type="RuleBase" id="RU364053"/>
    </source>
</evidence>
<evidence type="ECO:0000256" key="1">
    <source>
        <dbReference type="ARBA" id="ARBA00009922"/>
    </source>
</evidence>
<keyword evidence="2 10" id="KW-0547">Nucleotide-binding</keyword>
<dbReference type="Pfam" id="PF21196">
    <property type="entry name" value="PcrA_UvrD_tudor"/>
    <property type="match status" value="1"/>
</dbReference>
<evidence type="ECO:0000256" key="10">
    <source>
        <dbReference type="PROSITE-ProRule" id="PRU00560"/>
    </source>
</evidence>
<name>A0ABR7NV06_9FIRM</name>
<proteinExistence type="inferred from homology"/>
<evidence type="ECO:0000256" key="6">
    <source>
        <dbReference type="ARBA" id="ARBA00023125"/>
    </source>
</evidence>
<keyword evidence="4 10" id="KW-0347">Helicase</keyword>
<dbReference type="InterPro" id="IPR014016">
    <property type="entry name" value="UvrD-like_ATP-bd"/>
</dbReference>
<dbReference type="GO" id="GO:0003678">
    <property type="term" value="F:DNA helicase activity"/>
    <property type="evidence" value="ECO:0007669"/>
    <property type="project" value="UniProtKB-EC"/>
</dbReference>
<dbReference type="Pfam" id="PF13361">
    <property type="entry name" value="UvrD_C"/>
    <property type="match status" value="1"/>
</dbReference>
<reference evidence="15 16" key="1">
    <citation type="submission" date="2020-08" db="EMBL/GenBank/DDBJ databases">
        <title>Genome public.</title>
        <authorList>
            <person name="Liu C."/>
            <person name="Sun Q."/>
        </authorList>
    </citation>
    <scope>NUCLEOTIDE SEQUENCE [LARGE SCALE GENOMIC DNA]</scope>
    <source>
        <strain evidence="15 16">BX10</strain>
    </source>
</reference>
<dbReference type="PANTHER" id="PTHR11070:SF2">
    <property type="entry name" value="ATP-DEPENDENT DNA HELICASE SRS2"/>
    <property type="match status" value="1"/>
</dbReference>
<feature type="compositionally biased region" description="Basic and acidic residues" evidence="12">
    <location>
        <begin position="634"/>
        <end position="646"/>
    </location>
</feature>
<dbReference type="SUPFAM" id="SSF52540">
    <property type="entry name" value="P-loop containing nucleoside triphosphate hydrolases"/>
    <property type="match status" value="1"/>
</dbReference>
<dbReference type="InterPro" id="IPR013986">
    <property type="entry name" value="DExx_box_DNA_helicase_dom_sf"/>
</dbReference>
<evidence type="ECO:0000256" key="7">
    <source>
        <dbReference type="ARBA" id="ARBA00023235"/>
    </source>
</evidence>
<evidence type="ECO:0000313" key="15">
    <source>
        <dbReference type="EMBL" id="MBC8599930.1"/>
    </source>
</evidence>
<dbReference type="PROSITE" id="PS51198">
    <property type="entry name" value="UVRD_HELICASE_ATP_BIND"/>
    <property type="match status" value="1"/>
</dbReference>
<dbReference type="InterPro" id="IPR000212">
    <property type="entry name" value="DNA_helicase_UvrD/REP"/>
</dbReference>
<accession>A0ABR7NV06</accession>
<evidence type="ECO:0000259" key="14">
    <source>
        <dbReference type="PROSITE" id="PS51217"/>
    </source>
</evidence>
<protein>
    <recommendedName>
        <fullName evidence="11">ATP-dependent DNA helicase</fullName>
        <ecNumber evidence="11">5.6.2.4</ecNumber>
    </recommendedName>
</protein>
<evidence type="ECO:0000256" key="5">
    <source>
        <dbReference type="ARBA" id="ARBA00022840"/>
    </source>
</evidence>
<gene>
    <name evidence="15" type="primary">pcrA</name>
    <name evidence="15" type="ORF">H8708_11950</name>
</gene>
<dbReference type="RefSeq" id="WP_262427976.1">
    <property type="nucleotide sequence ID" value="NZ_JACRTJ010000025.1"/>
</dbReference>
<dbReference type="Proteomes" id="UP000647491">
    <property type="component" value="Unassembled WGS sequence"/>
</dbReference>
<dbReference type="CDD" id="cd18807">
    <property type="entry name" value="SF1_C_UvrD"/>
    <property type="match status" value="1"/>
</dbReference>
<organism evidence="15 16">
    <name type="scientific">Enterocloster hominis</name>
    <name type="common">ex Liu et al. 2021</name>
    <dbReference type="NCBI Taxonomy" id="2763663"/>
    <lineage>
        <taxon>Bacteria</taxon>
        <taxon>Bacillati</taxon>
        <taxon>Bacillota</taxon>
        <taxon>Clostridia</taxon>
        <taxon>Lachnospirales</taxon>
        <taxon>Lachnospiraceae</taxon>
        <taxon>Enterocloster</taxon>
    </lineage>
</organism>
<sequence length="757" mass="85714">MKSFETLNPMQQQAVLHTEGPLLVLAGAGSGKTRALTHRVAYLIEEKNVSPWNILAITFTNKAAGEMRERVNGLIPQGADSVWVSTFHSLCVRILRRFIENLGYESSFSIYDTDDQKTLMKQIFKEREINGKLYKERGVLGIISSAKNELVTPEEFALESKKDGSARSQQIAELYKEYQVRLKKNNALDFDDLLVKTVELFESCPEVLDYYQERFRYIMVDEYQDTNTAQFRLVSLLASKYRNICVVGDDDQSIYRFRGANIKNILSFEEAFPGAKVIKLEQNYRSTKTILSAANEVIRNNEGRKDKTLWTENEMGEKIRVKLFDTAYDEAEGIVSDIMKRGGSWKDSAVLYRTNAQSRILEEKFVTHNIPYRMVGGVNFYQRKEIKDILAYLKTIANGRDDLAVQRIINVPKRGIGAVSIGKVNMYAAEHGMNFYDALLRIGAVPGLGKAAPKIDQFTDEIGRFRKNLKDGMAIQNVITDILESTGYKAELMEEGEVEAETRLENISELSNKAVAYWEDAEEPTLDGFLEEVALVADIDSMDESEDRVVLMTLHSAKGLEFPYVYMSGLEDGLFPSSMAMSEDPEALEEERRLCYVGITRAEKTLMMTGARQRMVKGETRFSRPSRFLAEIPEEYKEEERQEDSVYQRSRRLSSDDLEDPGLPWARSSGISMFGQNPYVSKKSGMPSAQPAFGKAFTVQKAASLDYAEGDRVHHVKFGDGTVKQIADGGKDYEVTVEFDSMGVRKMFASFARLQKL</sequence>
<comment type="catalytic activity">
    <reaction evidence="8">
        <text>Couples ATP hydrolysis with the unwinding of duplex DNA by translocating in the 3'-5' direction.</text>
        <dbReference type="EC" id="5.6.2.4"/>
    </reaction>
</comment>
<evidence type="ECO:0000256" key="2">
    <source>
        <dbReference type="ARBA" id="ARBA00022741"/>
    </source>
</evidence>
<evidence type="ECO:0000259" key="13">
    <source>
        <dbReference type="PROSITE" id="PS51198"/>
    </source>
</evidence>
<feature type="region of interest" description="Disordered" evidence="12">
    <location>
        <begin position="633"/>
        <end position="664"/>
    </location>
</feature>
<dbReference type="PROSITE" id="PS51217">
    <property type="entry name" value="UVRD_HELICASE_CTER"/>
    <property type="match status" value="1"/>
</dbReference>
<dbReference type="Gene3D" id="1.10.10.160">
    <property type="match status" value="1"/>
</dbReference>
<evidence type="ECO:0000256" key="12">
    <source>
        <dbReference type="SAM" id="MobiDB-lite"/>
    </source>
</evidence>
<keyword evidence="5 10" id="KW-0067">ATP-binding</keyword>
<dbReference type="CDD" id="cd17932">
    <property type="entry name" value="DEXQc_UvrD"/>
    <property type="match status" value="1"/>
</dbReference>
<keyword evidence="6 11" id="KW-0238">DNA-binding</keyword>
<evidence type="ECO:0000256" key="3">
    <source>
        <dbReference type="ARBA" id="ARBA00022801"/>
    </source>
</evidence>
<keyword evidence="7" id="KW-0413">Isomerase</keyword>
<feature type="binding site" evidence="10">
    <location>
        <begin position="26"/>
        <end position="33"/>
    </location>
    <ligand>
        <name>ATP</name>
        <dbReference type="ChEBI" id="CHEBI:30616"/>
    </ligand>
</feature>
<evidence type="ECO:0000256" key="8">
    <source>
        <dbReference type="ARBA" id="ARBA00034617"/>
    </source>
</evidence>
<dbReference type="Gene3D" id="3.40.50.300">
    <property type="entry name" value="P-loop containing nucleotide triphosphate hydrolases"/>
    <property type="match status" value="2"/>
</dbReference>
<dbReference type="InterPro" id="IPR005751">
    <property type="entry name" value="ATP-dep_DNA_helicase_PcrA"/>
</dbReference>
<keyword evidence="16" id="KW-1185">Reference proteome</keyword>
<evidence type="ECO:0000256" key="4">
    <source>
        <dbReference type="ARBA" id="ARBA00022806"/>
    </source>
</evidence>
<dbReference type="Gene3D" id="1.10.486.10">
    <property type="entry name" value="PCRA, domain 4"/>
    <property type="match status" value="1"/>
</dbReference>
<comment type="similarity">
    <text evidence="1 11">Belongs to the helicase family. UvrD subfamily.</text>
</comment>
<evidence type="ECO:0000256" key="9">
    <source>
        <dbReference type="ARBA" id="ARBA00048988"/>
    </source>
</evidence>
<dbReference type="EC" id="5.6.2.4" evidence="11"/>
<dbReference type="PANTHER" id="PTHR11070">
    <property type="entry name" value="UVRD / RECB / PCRA DNA HELICASE FAMILY MEMBER"/>
    <property type="match status" value="1"/>
</dbReference>
<comment type="catalytic activity">
    <reaction evidence="9 11">
        <text>ATP + H2O = ADP + phosphate + H(+)</text>
        <dbReference type="Rhea" id="RHEA:13065"/>
        <dbReference type="ChEBI" id="CHEBI:15377"/>
        <dbReference type="ChEBI" id="CHEBI:15378"/>
        <dbReference type="ChEBI" id="CHEBI:30616"/>
        <dbReference type="ChEBI" id="CHEBI:43474"/>
        <dbReference type="ChEBI" id="CHEBI:456216"/>
        <dbReference type="EC" id="5.6.2.4"/>
    </reaction>
</comment>
<dbReference type="GO" id="GO:0016787">
    <property type="term" value="F:hydrolase activity"/>
    <property type="evidence" value="ECO:0007669"/>
    <property type="project" value="UniProtKB-KW"/>
</dbReference>